<evidence type="ECO:0000313" key="4">
    <source>
        <dbReference type="EMBL" id="PIB01629.1"/>
    </source>
</evidence>
<comment type="caution">
    <text evidence="4">The sequence shown here is derived from an EMBL/GenBank/DDBJ whole genome shotgun (WGS) entry which is preliminary data.</text>
</comment>
<evidence type="ECO:0000256" key="3">
    <source>
        <dbReference type="RuleBase" id="RU003707"/>
    </source>
</evidence>
<organism evidence="4 5">
    <name type="scientific">Cercospora beticola</name>
    <name type="common">Sugarbeet leaf spot fungus</name>
    <dbReference type="NCBI Taxonomy" id="122368"/>
    <lineage>
        <taxon>Eukaryota</taxon>
        <taxon>Fungi</taxon>
        <taxon>Dikarya</taxon>
        <taxon>Ascomycota</taxon>
        <taxon>Pezizomycotina</taxon>
        <taxon>Dothideomycetes</taxon>
        <taxon>Dothideomycetidae</taxon>
        <taxon>Mycosphaerellales</taxon>
        <taxon>Mycosphaerellaceae</taxon>
        <taxon>Cercospora</taxon>
    </lineage>
</organism>
<dbReference type="Proteomes" id="UP000230605">
    <property type="component" value="Chromosome 1"/>
</dbReference>
<dbReference type="Gene3D" id="3.90.226.10">
    <property type="entry name" value="2-enoyl-CoA Hydratase, Chain A, domain 1"/>
    <property type="match status" value="1"/>
</dbReference>
<dbReference type="CDD" id="cd06558">
    <property type="entry name" value="crotonase-like"/>
    <property type="match status" value="1"/>
</dbReference>
<gene>
    <name evidence="4" type="ORF">CB0940_01753</name>
</gene>
<keyword evidence="2" id="KW-0843">Virulence</keyword>
<sequence>MYRNSQLLRLARTHRVLGCDAGLWQPFHNTRRRCRNLYSTSSDISNGIQCQFEKDRRVATLSINNPKKMNIVNSSILSQLTTTCEELSKDQDLRAVVLTGGPTAEGKSPSFIGGADIKEMCSLSSPEDARTFITGVHKACQALRDLPVPVIARVDGFSLGAGLEIMVSCDLRVATQESHFGMPEVRVGIPSVVEAALLPQLIGFGRTRRLLYLAEIINGLQAKEWGLVEEVVQDADGLDQTVDEWVSRLCEMGPIAIRQQKRLMMRWEDCSVAEGIQAGIDEFALAFEANGGQEPREYMVRPFIQNSPGSVLMLPRDASSIVREGSEALEMRAPTSDCYLYSLSL</sequence>
<dbReference type="EMBL" id="LKMD01000100">
    <property type="protein sequence ID" value="PIB01629.1"/>
    <property type="molecule type" value="Genomic_DNA"/>
</dbReference>
<dbReference type="SUPFAM" id="SSF52096">
    <property type="entry name" value="ClpP/crotonase"/>
    <property type="match status" value="1"/>
</dbReference>
<comment type="similarity">
    <text evidence="1 3">Belongs to the enoyl-CoA hydratase/isomerase family.</text>
</comment>
<dbReference type="AlphaFoldDB" id="A0A2G5IA22"/>
<proteinExistence type="inferred from homology"/>
<dbReference type="InterPro" id="IPR018376">
    <property type="entry name" value="Enoyl-CoA_hyd/isom_CS"/>
</dbReference>
<dbReference type="PROSITE" id="PS00166">
    <property type="entry name" value="ENOYL_COA_HYDRATASE"/>
    <property type="match status" value="1"/>
</dbReference>
<reference evidence="4 5" key="1">
    <citation type="submission" date="2015-10" db="EMBL/GenBank/DDBJ databases">
        <title>The cercosporin biosynthetic gene cluster was horizontally transferred to several fungal lineages and shown to be expanded in Cercospora beticola based on microsynteny with recipient genomes.</title>
        <authorList>
            <person name="De Jonge R."/>
            <person name="Ebert M.K."/>
            <person name="Suttle J.C."/>
            <person name="Jurick Ii W.M."/>
            <person name="Secor G.A."/>
            <person name="Thomma B.P."/>
            <person name="Van De Peer Y."/>
            <person name="Bolton M.D."/>
        </authorList>
    </citation>
    <scope>NUCLEOTIDE SEQUENCE [LARGE SCALE GENOMIC DNA]</scope>
    <source>
        <strain evidence="4 5">09-40</strain>
    </source>
</reference>
<dbReference type="PANTHER" id="PTHR11941">
    <property type="entry name" value="ENOYL-COA HYDRATASE-RELATED"/>
    <property type="match status" value="1"/>
</dbReference>
<dbReference type="GO" id="GO:0005739">
    <property type="term" value="C:mitochondrion"/>
    <property type="evidence" value="ECO:0007669"/>
    <property type="project" value="TreeGrafter"/>
</dbReference>
<name>A0A2G5IA22_CERBT</name>
<accession>A0A2G5IA22</accession>
<evidence type="ECO:0000256" key="2">
    <source>
        <dbReference type="ARBA" id="ARBA00023026"/>
    </source>
</evidence>
<dbReference type="PANTHER" id="PTHR11941:SF171">
    <property type="entry name" value="SD19268P"/>
    <property type="match status" value="1"/>
</dbReference>
<evidence type="ECO:0000313" key="5">
    <source>
        <dbReference type="Proteomes" id="UP000230605"/>
    </source>
</evidence>
<dbReference type="InterPro" id="IPR029045">
    <property type="entry name" value="ClpP/crotonase-like_dom_sf"/>
</dbReference>
<evidence type="ECO:0000256" key="1">
    <source>
        <dbReference type="ARBA" id="ARBA00005254"/>
    </source>
</evidence>
<dbReference type="GO" id="GO:0003824">
    <property type="term" value="F:catalytic activity"/>
    <property type="evidence" value="ECO:0007669"/>
    <property type="project" value="InterPro"/>
</dbReference>
<protein>
    <submittedName>
        <fullName evidence="4">Short-chain-enoyl-CoA hydratase</fullName>
    </submittedName>
</protein>
<dbReference type="Pfam" id="PF00378">
    <property type="entry name" value="ECH_1"/>
    <property type="match status" value="1"/>
</dbReference>
<dbReference type="GO" id="GO:0006635">
    <property type="term" value="P:fatty acid beta-oxidation"/>
    <property type="evidence" value="ECO:0007669"/>
    <property type="project" value="TreeGrafter"/>
</dbReference>
<dbReference type="InterPro" id="IPR001753">
    <property type="entry name" value="Enoyl-CoA_hydra/iso"/>
</dbReference>
<dbReference type="OrthoDB" id="410701at2759"/>